<dbReference type="CDD" id="cd02872">
    <property type="entry name" value="GH18_chitolectin_chitotriosidase"/>
    <property type="match status" value="1"/>
</dbReference>
<keyword evidence="1 4" id="KW-0378">Hydrolase</keyword>
<dbReference type="Gene3D" id="3.20.20.80">
    <property type="entry name" value="Glycosidases"/>
    <property type="match status" value="1"/>
</dbReference>
<dbReference type="Gene3D" id="3.10.50.10">
    <property type="match status" value="1"/>
</dbReference>
<evidence type="ECO:0000256" key="1">
    <source>
        <dbReference type="ARBA" id="ARBA00022801"/>
    </source>
</evidence>
<keyword evidence="9" id="KW-1185">Reference proteome</keyword>
<protein>
    <submittedName>
        <fullName evidence="8">Glyco hydro 18 domain containing protein</fullName>
    </submittedName>
</protein>
<evidence type="ECO:0000259" key="7">
    <source>
        <dbReference type="PROSITE" id="PS51910"/>
    </source>
</evidence>
<feature type="signal peptide" evidence="6">
    <location>
        <begin position="1"/>
        <end position="16"/>
    </location>
</feature>
<dbReference type="STRING" id="1661398.A0A482V8L6"/>
<evidence type="ECO:0000256" key="5">
    <source>
        <dbReference type="RuleBase" id="RU004453"/>
    </source>
</evidence>
<name>A0A482V8L6_ASBVE</name>
<feature type="chain" id="PRO_5019745891" evidence="6">
    <location>
        <begin position="17"/>
        <end position="387"/>
    </location>
</feature>
<dbReference type="InterPro" id="IPR001579">
    <property type="entry name" value="Glyco_hydro_18_chit_AS"/>
</dbReference>
<dbReference type="Proteomes" id="UP000292052">
    <property type="component" value="Unassembled WGS sequence"/>
</dbReference>
<dbReference type="PROSITE" id="PS01095">
    <property type="entry name" value="GH18_1"/>
    <property type="match status" value="1"/>
</dbReference>
<dbReference type="SMART" id="SM00636">
    <property type="entry name" value="Glyco_18"/>
    <property type="match status" value="1"/>
</dbReference>
<evidence type="ECO:0000313" key="9">
    <source>
        <dbReference type="Proteomes" id="UP000292052"/>
    </source>
</evidence>
<evidence type="ECO:0000313" key="8">
    <source>
        <dbReference type="EMBL" id="RZB39534.1"/>
    </source>
</evidence>
<dbReference type="PANTHER" id="PTHR11177">
    <property type="entry name" value="CHITINASE"/>
    <property type="match status" value="1"/>
</dbReference>
<reference evidence="8 9" key="1">
    <citation type="submission" date="2017-03" db="EMBL/GenBank/DDBJ databases">
        <title>Genome of the blue death feigning beetle - Asbolus verrucosus.</title>
        <authorList>
            <person name="Rider S.D."/>
        </authorList>
    </citation>
    <scope>NUCLEOTIDE SEQUENCE [LARGE SCALE GENOMIC DNA]</scope>
    <source>
        <strain evidence="8">Butters</strain>
        <tissue evidence="8">Head and leg muscle</tissue>
    </source>
</reference>
<evidence type="ECO:0000256" key="6">
    <source>
        <dbReference type="SAM" id="SignalP"/>
    </source>
</evidence>
<dbReference type="Pfam" id="PF00704">
    <property type="entry name" value="Glyco_hydro_18"/>
    <property type="match status" value="1"/>
</dbReference>
<accession>A0A482V8L6</accession>
<dbReference type="InterPro" id="IPR001223">
    <property type="entry name" value="Glyco_hydro18_cat"/>
</dbReference>
<dbReference type="InterPro" id="IPR017853">
    <property type="entry name" value="GH"/>
</dbReference>
<keyword evidence="2" id="KW-1015">Disulfide bond</keyword>
<dbReference type="EMBL" id="QDEB01127576">
    <property type="protein sequence ID" value="RZB39534.1"/>
    <property type="molecule type" value="Genomic_DNA"/>
</dbReference>
<dbReference type="AlphaFoldDB" id="A0A482V8L6"/>
<keyword evidence="6" id="KW-0732">Signal</keyword>
<dbReference type="InterPro" id="IPR011583">
    <property type="entry name" value="Chitinase_II/V-like_cat"/>
</dbReference>
<organism evidence="8 9">
    <name type="scientific">Asbolus verrucosus</name>
    <name type="common">Desert ironclad beetle</name>
    <dbReference type="NCBI Taxonomy" id="1661398"/>
    <lineage>
        <taxon>Eukaryota</taxon>
        <taxon>Metazoa</taxon>
        <taxon>Ecdysozoa</taxon>
        <taxon>Arthropoda</taxon>
        <taxon>Hexapoda</taxon>
        <taxon>Insecta</taxon>
        <taxon>Pterygota</taxon>
        <taxon>Neoptera</taxon>
        <taxon>Endopterygota</taxon>
        <taxon>Coleoptera</taxon>
        <taxon>Polyphaga</taxon>
        <taxon>Cucujiformia</taxon>
        <taxon>Tenebrionidae</taxon>
        <taxon>Pimeliinae</taxon>
        <taxon>Asbolus</taxon>
    </lineage>
</organism>
<gene>
    <name evidence="8" type="ORF">BDFB_008735</name>
</gene>
<dbReference type="GO" id="GO:0005975">
    <property type="term" value="P:carbohydrate metabolic process"/>
    <property type="evidence" value="ECO:0007669"/>
    <property type="project" value="InterPro"/>
</dbReference>
<dbReference type="InterPro" id="IPR029070">
    <property type="entry name" value="Chitinase_insertion_sf"/>
</dbReference>
<keyword evidence="3 4" id="KW-0326">Glycosidase</keyword>
<proteinExistence type="inferred from homology"/>
<dbReference type="PANTHER" id="PTHR11177:SF360">
    <property type="entry name" value="CHITINASE 4-RELATED"/>
    <property type="match status" value="1"/>
</dbReference>
<evidence type="ECO:0000256" key="3">
    <source>
        <dbReference type="ARBA" id="ARBA00023295"/>
    </source>
</evidence>
<dbReference type="GO" id="GO:0004568">
    <property type="term" value="F:chitinase activity"/>
    <property type="evidence" value="ECO:0007669"/>
    <property type="project" value="TreeGrafter"/>
</dbReference>
<dbReference type="SUPFAM" id="SSF51445">
    <property type="entry name" value="(Trans)glycosidases"/>
    <property type="match status" value="1"/>
</dbReference>
<evidence type="ECO:0000256" key="4">
    <source>
        <dbReference type="RuleBase" id="RU000489"/>
    </source>
</evidence>
<dbReference type="GO" id="GO:0006032">
    <property type="term" value="P:chitin catabolic process"/>
    <property type="evidence" value="ECO:0007669"/>
    <property type="project" value="TreeGrafter"/>
</dbReference>
<dbReference type="PROSITE" id="PS51910">
    <property type="entry name" value="GH18_2"/>
    <property type="match status" value="1"/>
</dbReference>
<comment type="caution">
    <text evidence="8">The sequence shown here is derived from an EMBL/GenBank/DDBJ whole genome shotgun (WGS) entry which is preliminary data.</text>
</comment>
<dbReference type="GO" id="GO:0008061">
    <property type="term" value="F:chitin binding"/>
    <property type="evidence" value="ECO:0007669"/>
    <property type="project" value="InterPro"/>
</dbReference>
<comment type="similarity">
    <text evidence="5">Belongs to the glycosyl hydrolase 18 family.</text>
</comment>
<feature type="domain" description="GH18" evidence="7">
    <location>
        <begin position="21"/>
        <end position="387"/>
    </location>
</feature>
<dbReference type="InterPro" id="IPR050314">
    <property type="entry name" value="Glycosyl_Hydrlase_18"/>
</dbReference>
<dbReference type="OrthoDB" id="73875at2759"/>
<dbReference type="GO" id="GO:0005576">
    <property type="term" value="C:extracellular region"/>
    <property type="evidence" value="ECO:0007669"/>
    <property type="project" value="TreeGrafter"/>
</dbReference>
<evidence type="ECO:0000256" key="2">
    <source>
        <dbReference type="ARBA" id="ARBA00023157"/>
    </source>
</evidence>
<dbReference type="SUPFAM" id="SSF54556">
    <property type="entry name" value="Chitinase insertion domain"/>
    <property type="match status" value="1"/>
</dbReference>
<sequence>MTKLLGILAIIAASVALSSPARVLCYFASWTVYRPSDGQFNVSLIDPNLCTHILYAFVGLNENGTVWVMDDWEATGLGEISHLMSLKQQNPELKVLLSMGGWNEGSEKYSKVAADPEKRAVLVQSALGYVKEHGFDGFDFDWEYPGQRGGDPDIDPANYVTILGELKSALNAEGLILSAAVTGGVASMDISYPDIAAVSDNLDMINVMAYDYHGSFENFVGHYAPLSPSHLDVTEEQQQLNVMAGLRHWLDQGADPTKVNLGVGTYGRTFTLADASNAELYAPVNGGGKPGPYTGLDGTLGYNEICLFNSDWDYIWDEEQQVPHLLSGDQWIGYDDTKSLELKVEYAMNSYVEGVMVWSLDTDDFLGACGQGKYPLLTAINNRLRAN</sequence>
<dbReference type="FunFam" id="3.10.50.10:FF:000001">
    <property type="entry name" value="Chitinase 3-like 1"/>
    <property type="match status" value="1"/>
</dbReference>